<reference evidence="5" key="1">
    <citation type="submission" date="2022-12" db="EMBL/GenBank/DDBJ databases">
        <authorList>
            <person name="Petersen C."/>
        </authorList>
    </citation>
    <scope>NUCLEOTIDE SEQUENCE</scope>
    <source>
        <strain evidence="5">IBT 16125</strain>
    </source>
</reference>
<sequence>MSSDITLYTWATPSGIRASITLEELDLPYETRPMDIMTNIQKEEWFLKINPNGRVPAITYGSQRVFESGSIMLYLTDKYDTERKISHAPGQANHFRLFTNVRSDYGTKRYIDETRRLYSVLESRLKESPYLAGSKYTIAHISNFTWARNGPSVLDIDFSEFPALKKWVNEIEQRAAVQKGADVPHTGRSDADRDVFIKSMLARIAGMTNTDKH</sequence>
<evidence type="ECO:0008006" key="7">
    <source>
        <dbReference type="Google" id="ProtNLM"/>
    </source>
</evidence>
<dbReference type="PROSITE" id="PS50405">
    <property type="entry name" value="GST_CTER"/>
    <property type="match status" value="1"/>
</dbReference>
<dbReference type="CDD" id="cd03048">
    <property type="entry name" value="GST_N_Ure2p_like"/>
    <property type="match status" value="1"/>
</dbReference>
<evidence type="ECO:0000313" key="5">
    <source>
        <dbReference type="EMBL" id="KAJ5439830.1"/>
    </source>
</evidence>
<name>A0AAD6C0H2_9EURO</name>
<dbReference type="SFLD" id="SFLDS00019">
    <property type="entry name" value="Glutathione_Transferase_(cytos"/>
    <property type="match status" value="1"/>
</dbReference>
<dbReference type="GeneID" id="81604453"/>
<dbReference type="Gene3D" id="3.40.30.10">
    <property type="entry name" value="Glutaredoxin"/>
    <property type="match status" value="1"/>
</dbReference>
<reference evidence="5" key="2">
    <citation type="journal article" date="2023" name="IMA Fungus">
        <title>Comparative genomic study of the Penicillium genus elucidates a diverse pangenome and 15 lateral gene transfer events.</title>
        <authorList>
            <person name="Petersen C."/>
            <person name="Sorensen T."/>
            <person name="Nielsen M.R."/>
            <person name="Sondergaard T.E."/>
            <person name="Sorensen J.L."/>
            <person name="Fitzpatrick D.A."/>
            <person name="Frisvad J.C."/>
            <person name="Nielsen K.L."/>
        </authorList>
    </citation>
    <scope>NUCLEOTIDE SEQUENCE</scope>
    <source>
        <strain evidence="5">IBT 16125</strain>
    </source>
</reference>
<evidence type="ECO:0000259" key="3">
    <source>
        <dbReference type="PROSITE" id="PS50404"/>
    </source>
</evidence>
<dbReference type="PANTHER" id="PTHR44051">
    <property type="entry name" value="GLUTATHIONE S-TRANSFERASE-RELATED"/>
    <property type="match status" value="1"/>
</dbReference>
<dbReference type="EMBL" id="JAPVEA010000008">
    <property type="protein sequence ID" value="KAJ5439830.1"/>
    <property type="molecule type" value="Genomic_DNA"/>
</dbReference>
<dbReference type="Gene3D" id="1.20.1050.10">
    <property type="match status" value="1"/>
</dbReference>
<dbReference type="InterPro" id="IPR004046">
    <property type="entry name" value="GST_C"/>
</dbReference>
<dbReference type="Pfam" id="PF00043">
    <property type="entry name" value="GST_C"/>
    <property type="match status" value="1"/>
</dbReference>
<dbReference type="SUPFAM" id="SSF47616">
    <property type="entry name" value="GST C-terminal domain-like"/>
    <property type="match status" value="1"/>
</dbReference>
<evidence type="ECO:0000256" key="2">
    <source>
        <dbReference type="RuleBase" id="RU003494"/>
    </source>
</evidence>
<dbReference type="Proteomes" id="UP001213681">
    <property type="component" value="Unassembled WGS sequence"/>
</dbReference>
<dbReference type="InterPro" id="IPR004045">
    <property type="entry name" value="Glutathione_S-Trfase_N"/>
</dbReference>
<dbReference type="SUPFAM" id="SSF52833">
    <property type="entry name" value="Thioredoxin-like"/>
    <property type="match status" value="1"/>
</dbReference>
<comment type="caution">
    <text evidence="5">The sequence shown here is derived from an EMBL/GenBank/DDBJ whole genome shotgun (WGS) entry which is preliminary data.</text>
</comment>
<dbReference type="RefSeq" id="XP_056763059.1">
    <property type="nucleotide sequence ID" value="XM_056914210.1"/>
</dbReference>
<dbReference type="InterPro" id="IPR040079">
    <property type="entry name" value="Glutathione_S-Trfase"/>
</dbReference>
<organism evidence="5 6">
    <name type="scientific">Penicillium daleae</name>
    <dbReference type="NCBI Taxonomy" id="63821"/>
    <lineage>
        <taxon>Eukaryota</taxon>
        <taxon>Fungi</taxon>
        <taxon>Dikarya</taxon>
        <taxon>Ascomycota</taxon>
        <taxon>Pezizomycotina</taxon>
        <taxon>Eurotiomycetes</taxon>
        <taxon>Eurotiomycetidae</taxon>
        <taxon>Eurotiales</taxon>
        <taxon>Aspergillaceae</taxon>
        <taxon>Penicillium</taxon>
    </lineage>
</organism>
<evidence type="ECO:0000256" key="1">
    <source>
        <dbReference type="ARBA" id="ARBA00007409"/>
    </source>
</evidence>
<dbReference type="AlphaFoldDB" id="A0AAD6C0H2"/>
<keyword evidence="6" id="KW-1185">Reference proteome</keyword>
<dbReference type="PROSITE" id="PS50404">
    <property type="entry name" value="GST_NTER"/>
    <property type="match status" value="1"/>
</dbReference>
<evidence type="ECO:0000259" key="4">
    <source>
        <dbReference type="PROSITE" id="PS50405"/>
    </source>
</evidence>
<feature type="domain" description="GST N-terminal" evidence="3">
    <location>
        <begin position="2"/>
        <end position="83"/>
    </location>
</feature>
<gene>
    <name evidence="5" type="ORF">N7458_010828</name>
</gene>
<comment type="similarity">
    <text evidence="1 2">Belongs to the GST superfamily.</text>
</comment>
<dbReference type="Pfam" id="PF02798">
    <property type="entry name" value="GST_N"/>
    <property type="match status" value="1"/>
</dbReference>
<evidence type="ECO:0000313" key="6">
    <source>
        <dbReference type="Proteomes" id="UP001213681"/>
    </source>
</evidence>
<dbReference type="InterPro" id="IPR036282">
    <property type="entry name" value="Glutathione-S-Trfase_C_sf"/>
</dbReference>
<protein>
    <recommendedName>
        <fullName evidence="7">Glutathione S-transferase</fullName>
    </recommendedName>
</protein>
<proteinExistence type="inferred from homology"/>
<accession>A0AAD6C0H2</accession>
<feature type="domain" description="GST C-terminal" evidence="4">
    <location>
        <begin position="64"/>
        <end position="193"/>
    </location>
</feature>
<dbReference type="InterPro" id="IPR010987">
    <property type="entry name" value="Glutathione-S-Trfase_C-like"/>
</dbReference>
<dbReference type="PANTHER" id="PTHR44051:SF8">
    <property type="entry name" value="GLUTATHIONE S-TRANSFERASE GSTA"/>
    <property type="match status" value="1"/>
</dbReference>
<dbReference type="InterPro" id="IPR036249">
    <property type="entry name" value="Thioredoxin-like_sf"/>
</dbReference>